<evidence type="ECO:0000313" key="1">
    <source>
        <dbReference type="EMBL" id="CAN0517665.1"/>
    </source>
</evidence>
<proteinExistence type="predicted"/>
<evidence type="ECO:0000313" key="2">
    <source>
        <dbReference type="Proteomes" id="UP001162501"/>
    </source>
</evidence>
<accession>A0AC59ZW69</accession>
<sequence length="120" mass="13029">MSLPRDFCSSWRPELGAEVVTSSPGVACLLPRAARTHARTHGRTWFSHLEWHGAPKCQTEAHCRLPLPTLIHSFHSHSSSQCLLTTHHVPGSARGLGGEPANRAPGTPPEALRTEARMLG</sequence>
<name>A0AC59ZW69_RANTA</name>
<dbReference type="EMBL" id="OX596088">
    <property type="protein sequence ID" value="CAN0517665.1"/>
    <property type="molecule type" value="Genomic_DNA"/>
</dbReference>
<reference evidence="1" key="1">
    <citation type="submission" date="2023-05" db="EMBL/GenBank/DDBJ databases">
        <authorList>
            <consortium name="ELIXIR-Norway"/>
        </authorList>
    </citation>
    <scope>NUCLEOTIDE SEQUENCE</scope>
</reference>
<reference evidence="1" key="2">
    <citation type="submission" date="2025-03" db="EMBL/GenBank/DDBJ databases">
        <authorList>
            <consortium name="ELIXIR-Norway"/>
            <consortium name="Elixir Norway"/>
        </authorList>
    </citation>
    <scope>NUCLEOTIDE SEQUENCE</scope>
</reference>
<protein>
    <submittedName>
        <fullName evidence="1">Uncharacterized protein</fullName>
    </submittedName>
</protein>
<organism evidence="1 2">
    <name type="scientific">Rangifer tarandus platyrhynchus</name>
    <name type="common">Svalbard reindeer</name>
    <dbReference type="NCBI Taxonomy" id="3082113"/>
    <lineage>
        <taxon>Eukaryota</taxon>
        <taxon>Metazoa</taxon>
        <taxon>Chordata</taxon>
        <taxon>Craniata</taxon>
        <taxon>Vertebrata</taxon>
        <taxon>Euteleostomi</taxon>
        <taxon>Mammalia</taxon>
        <taxon>Eutheria</taxon>
        <taxon>Laurasiatheria</taxon>
        <taxon>Artiodactyla</taxon>
        <taxon>Ruminantia</taxon>
        <taxon>Pecora</taxon>
        <taxon>Cervidae</taxon>
        <taxon>Odocoileinae</taxon>
        <taxon>Rangifer</taxon>
    </lineage>
</organism>
<dbReference type="Proteomes" id="UP001162501">
    <property type="component" value="Chromosome 4"/>
</dbReference>
<gene>
    <name evidence="1" type="ORF">MRATA1EN22A_LOCUS23652</name>
</gene>